<evidence type="ECO:0008006" key="4">
    <source>
        <dbReference type="Google" id="ProtNLM"/>
    </source>
</evidence>
<dbReference type="Proteomes" id="UP000198324">
    <property type="component" value="Unassembled WGS sequence"/>
</dbReference>
<evidence type="ECO:0000256" key="1">
    <source>
        <dbReference type="SAM" id="MobiDB-lite"/>
    </source>
</evidence>
<sequence length="102" mass="11411">MEQEITGQPQTKVQLRPPENQSRFDLRTVRKCGARCKGTGKPCQQPAMPNGRCKLHGGKSPGPPKGNRNAWKHGRYSAEAIAHRRELRALLREMKEAARLVG</sequence>
<dbReference type="NCBIfam" id="NF041373">
    <property type="entry name" value="HGG_STG"/>
    <property type="match status" value="1"/>
</dbReference>
<feature type="region of interest" description="Disordered" evidence="1">
    <location>
        <begin position="35"/>
        <end position="70"/>
    </location>
</feature>
<accession>A0A238ZF21</accession>
<dbReference type="AlphaFoldDB" id="A0A238ZF21"/>
<protein>
    <recommendedName>
        <fullName evidence="4">Glucans biosynthesis protein</fullName>
    </recommendedName>
</protein>
<proteinExistence type="predicted"/>
<keyword evidence="3" id="KW-1185">Reference proteome</keyword>
<dbReference type="RefSeq" id="WP_407656599.1">
    <property type="nucleotide sequence ID" value="NZ_FZOC01000002.1"/>
</dbReference>
<evidence type="ECO:0000313" key="3">
    <source>
        <dbReference type="Proteomes" id="UP000198324"/>
    </source>
</evidence>
<organism evidence="2 3">
    <name type="scientific">Humidesulfovibrio mexicanus</name>
    <dbReference type="NCBI Taxonomy" id="147047"/>
    <lineage>
        <taxon>Bacteria</taxon>
        <taxon>Pseudomonadati</taxon>
        <taxon>Thermodesulfobacteriota</taxon>
        <taxon>Desulfovibrionia</taxon>
        <taxon>Desulfovibrionales</taxon>
        <taxon>Desulfovibrionaceae</taxon>
        <taxon>Humidesulfovibrio</taxon>
    </lineage>
</organism>
<name>A0A238ZF21_9BACT</name>
<feature type="compositionally biased region" description="Polar residues" evidence="1">
    <location>
        <begin position="1"/>
        <end position="21"/>
    </location>
</feature>
<feature type="region of interest" description="Disordered" evidence="1">
    <location>
        <begin position="1"/>
        <end position="22"/>
    </location>
</feature>
<dbReference type="EMBL" id="FZOC01000002">
    <property type="protein sequence ID" value="SNR81578.1"/>
    <property type="molecule type" value="Genomic_DNA"/>
</dbReference>
<dbReference type="InterPro" id="IPR047675">
    <property type="entry name" value="Putative_zinc-bd"/>
</dbReference>
<gene>
    <name evidence="2" type="ORF">SAMN04488503_1464</name>
</gene>
<evidence type="ECO:0000313" key="2">
    <source>
        <dbReference type="EMBL" id="SNR81578.1"/>
    </source>
</evidence>
<reference evidence="2 3" key="1">
    <citation type="submission" date="2017-06" db="EMBL/GenBank/DDBJ databases">
        <authorList>
            <person name="Kim H.J."/>
            <person name="Triplett B.A."/>
        </authorList>
    </citation>
    <scope>NUCLEOTIDE SEQUENCE [LARGE SCALE GENOMIC DNA]</scope>
    <source>
        <strain evidence="2 3">DSM 13116</strain>
    </source>
</reference>